<proteinExistence type="predicted"/>
<dbReference type="GO" id="GO:0004180">
    <property type="term" value="F:carboxypeptidase activity"/>
    <property type="evidence" value="ECO:0007669"/>
    <property type="project" value="UniProtKB-KW"/>
</dbReference>
<keyword evidence="1" id="KW-0732">Signal</keyword>
<dbReference type="InterPro" id="IPR052179">
    <property type="entry name" value="DD-CPase-like"/>
</dbReference>
<dbReference type="SUPFAM" id="SSF55166">
    <property type="entry name" value="Hedgehog/DD-peptidase"/>
    <property type="match status" value="1"/>
</dbReference>
<keyword evidence="4" id="KW-1185">Reference proteome</keyword>
<evidence type="ECO:0000313" key="3">
    <source>
        <dbReference type="EMBL" id="TCJ86846.1"/>
    </source>
</evidence>
<organism evidence="3 4">
    <name type="scientific">Cocleimonas flava</name>
    <dbReference type="NCBI Taxonomy" id="634765"/>
    <lineage>
        <taxon>Bacteria</taxon>
        <taxon>Pseudomonadati</taxon>
        <taxon>Pseudomonadota</taxon>
        <taxon>Gammaproteobacteria</taxon>
        <taxon>Thiotrichales</taxon>
        <taxon>Thiotrichaceae</taxon>
        <taxon>Cocleimonas</taxon>
    </lineage>
</organism>
<dbReference type="Gene3D" id="3.30.1380.10">
    <property type="match status" value="1"/>
</dbReference>
<dbReference type="InterPro" id="IPR003709">
    <property type="entry name" value="VanY-like_core_dom"/>
</dbReference>
<comment type="caution">
    <text evidence="3">The sequence shown here is derived from an EMBL/GenBank/DDBJ whole genome shotgun (WGS) entry which is preliminary data.</text>
</comment>
<dbReference type="Pfam" id="PF02557">
    <property type="entry name" value="VanY"/>
    <property type="match status" value="1"/>
</dbReference>
<name>A0A4R1EY84_9GAMM</name>
<gene>
    <name evidence="3" type="ORF">EV695_1344</name>
</gene>
<dbReference type="CDD" id="cd14847">
    <property type="entry name" value="DD-carboxypeptidase_like"/>
    <property type="match status" value="1"/>
</dbReference>
<dbReference type="Proteomes" id="UP000294887">
    <property type="component" value="Unassembled WGS sequence"/>
</dbReference>
<dbReference type="RefSeq" id="WP_131905177.1">
    <property type="nucleotide sequence ID" value="NZ_SMFQ01000003.1"/>
</dbReference>
<feature type="chain" id="PRO_5021022653" evidence="1">
    <location>
        <begin position="27"/>
        <end position="251"/>
    </location>
</feature>
<keyword evidence="3" id="KW-0121">Carboxypeptidase</keyword>
<evidence type="ECO:0000313" key="4">
    <source>
        <dbReference type="Proteomes" id="UP000294887"/>
    </source>
</evidence>
<evidence type="ECO:0000256" key="1">
    <source>
        <dbReference type="SAM" id="SignalP"/>
    </source>
</evidence>
<feature type="domain" description="D-alanyl-D-alanine carboxypeptidase-like core" evidence="2">
    <location>
        <begin position="71"/>
        <end position="206"/>
    </location>
</feature>
<protein>
    <submittedName>
        <fullName evidence="3">D-alanyl-D-alanine carboxypeptidase-like protein</fullName>
    </submittedName>
</protein>
<keyword evidence="3" id="KW-0378">Hydrolase</keyword>
<accession>A0A4R1EY84</accession>
<keyword evidence="3" id="KW-0645">Protease</keyword>
<dbReference type="PANTHER" id="PTHR34385">
    <property type="entry name" value="D-ALANYL-D-ALANINE CARBOXYPEPTIDASE"/>
    <property type="match status" value="1"/>
</dbReference>
<dbReference type="PANTHER" id="PTHR34385:SF1">
    <property type="entry name" value="PEPTIDOGLYCAN L-ALANYL-D-GLUTAMATE ENDOPEPTIDASE CWLK"/>
    <property type="match status" value="1"/>
</dbReference>
<dbReference type="EMBL" id="SMFQ01000003">
    <property type="protein sequence ID" value="TCJ86846.1"/>
    <property type="molecule type" value="Genomic_DNA"/>
</dbReference>
<evidence type="ECO:0000259" key="2">
    <source>
        <dbReference type="Pfam" id="PF02557"/>
    </source>
</evidence>
<feature type="signal peptide" evidence="1">
    <location>
        <begin position="1"/>
        <end position="26"/>
    </location>
</feature>
<dbReference type="OrthoDB" id="9792074at2"/>
<reference evidence="3 4" key="1">
    <citation type="submission" date="2019-03" db="EMBL/GenBank/DDBJ databases">
        <title>Genomic Encyclopedia of Type Strains, Phase IV (KMG-IV): sequencing the most valuable type-strain genomes for metagenomic binning, comparative biology and taxonomic classification.</title>
        <authorList>
            <person name="Goeker M."/>
        </authorList>
    </citation>
    <scope>NUCLEOTIDE SEQUENCE [LARGE SCALE GENOMIC DNA]</scope>
    <source>
        <strain evidence="3 4">DSM 24830</strain>
    </source>
</reference>
<sequence>MLPMTKIIIHSVLLACLVFGVSSSSAADTTHASKSVEHKQVVDYLTGRFQPSKHPAFSRVPKKYANRSGFYLRTEAYNAFQKMHAAAKKQGINLVIRSATRNFTNQHYIWERKWKSKSRANLNASARALNILKFSSMPGTSRHHWGTEIDINSFNNSWFTYGEGLRLFNWMNNNAAKYGFHRPYTAKNKNRPNGYNEEKWHWSYTPLSIPMLRDAYQALSNDDIRGFSGSNTASKIGIKENYILGVDKSCQ</sequence>
<dbReference type="AlphaFoldDB" id="A0A4R1EY84"/>
<dbReference type="InterPro" id="IPR009045">
    <property type="entry name" value="Zn_M74/Hedgehog-like"/>
</dbReference>
<dbReference type="GO" id="GO:0006508">
    <property type="term" value="P:proteolysis"/>
    <property type="evidence" value="ECO:0007669"/>
    <property type="project" value="InterPro"/>
</dbReference>